<proteinExistence type="predicted"/>
<evidence type="ECO:0000313" key="4">
    <source>
        <dbReference type="EMBL" id="KIS70438.1"/>
    </source>
</evidence>
<dbReference type="Pfam" id="PF14613">
    <property type="entry name" value="HAM1_C"/>
    <property type="match status" value="1"/>
</dbReference>
<dbReference type="InParanoid" id="A0A0D1CVI7"/>
<dbReference type="RefSeq" id="XP_011387610.1">
    <property type="nucleotide sequence ID" value="XM_011389308.1"/>
</dbReference>
<feature type="compositionally biased region" description="Basic and acidic residues" evidence="1">
    <location>
        <begin position="864"/>
        <end position="901"/>
    </location>
</feature>
<evidence type="ECO:0000313" key="5">
    <source>
        <dbReference type="Proteomes" id="UP000000561"/>
    </source>
</evidence>
<name>A0A0D1CVI7_MYCMD</name>
<dbReference type="EMBL" id="CM003142">
    <property type="protein sequence ID" value="KIS70438.1"/>
    <property type="molecule type" value="Genomic_DNA"/>
</dbReference>
<dbReference type="Proteomes" id="UP000000561">
    <property type="component" value="Chromosome 3"/>
</dbReference>
<feature type="domain" description="HAM1-like N-terminal" evidence="3">
    <location>
        <begin position="236"/>
        <end position="662"/>
    </location>
</feature>
<dbReference type="eggNOG" id="ENOG502R4P7">
    <property type="taxonomic scope" value="Eukaryota"/>
</dbReference>
<dbReference type="KEGG" id="uma:UMAG_01614"/>
<dbReference type="AlphaFoldDB" id="A0A0D1CVI7"/>
<feature type="compositionally biased region" description="Polar residues" evidence="1">
    <location>
        <begin position="906"/>
        <end position="915"/>
    </location>
</feature>
<feature type="region of interest" description="Disordered" evidence="1">
    <location>
        <begin position="1"/>
        <end position="32"/>
    </location>
</feature>
<evidence type="ECO:0000259" key="3">
    <source>
        <dbReference type="Pfam" id="PF19343"/>
    </source>
</evidence>
<dbReference type="STRING" id="237631.A0A0D1CVI7"/>
<dbReference type="Pfam" id="PF19343">
    <property type="entry name" value="HAM1_N"/>
    <property type="match status" value="2"/>
</dbReference>
<organism evidence="4 5">
    <name type="scientific">Mycosarcoma maydis</name>
    <name type="common">Corn smut fungus</name>
    <name type="synonym">Ustilago maydis</name>
    <dbReference type="NCBI Taxonomy" id="5270"/>
    <lineage>
        <taxon>Eukaryota</taxon>
        <taxon>Fungi</taxon>
        <taxon>Dikarya</taxon>
        <taxon>Basidiomycota</taxon>
        <taxon>Ustilaginomycotina</taxon>
        <taxon>Ustilaginomycetes</taxon>
        <taxon>Ustilaginales</taxon>
        <taxon>Ustilaginaceae</taxon>
        <taxon>Mycosarcoma</taxon>
    </lineage>
</organism>
<gene>
    <name evidence="4" type="ORF">UMAG_01614</name>
</gene>
<feature type="compositionally biased region" description="Polar residues" evidence="1">
    <location>
        <begin position="268"/>
        <end position="279"/>
    </location>
</feature>
<dbReference type="InterPro" id="IPR027842">
    <property type="entry name" value="HAM1-like_C"/>
</dbReference>
<feature type="compositionally biased region" description="Polar residues" evidence="1">
    <location>
        <begin position="12"/>
        <end position="25"/>
    </location>
</feature>
<keyword evidence="5" id="KW-1185">Reference proteome</keyword>
<feature type="region of interest" description="Disordered" evidence="1">
    <location>
        <begin position="223"/>
        <end position="279"/>
    </location>
</feature>
<feature type="region of interest" description="Disordered" evidence="1">
    <location>
        <begin position="864"/>
        <end position="915"/>
    </location>
</feature>
<evidence type="ECO:0000259" key="2">
    <source>
        <dbReference type="Pfam" id="PF14613"/>
    </source>
</evidence>
<feature type="domain" description="HAM1-like C-terminal" evidence="2">
    <location>
        <begin position="675"/>
        <end position="743"/>
    </location>
</feature>
<dbReference type="VEuPathDB" id="FungiDB:UMAG_01614"/>
<dbReference type="PANTHER" id="PTHR31138">
    <property type="entry name" value="CHROMOSOME 19, WHOLE GENOME SHOTGUN SEQUENCE"/>
    <property type="match status" value="1"/>
</dbReference>
<accession>A0A0D1CVI7</accession>
<dbReference type="PANTHER" id="PTHR31138:SF1">
    <property type="entry name" value="PDZ DOMAIN-CONTAINING PROTEIN"/>
    <property type="match status" value="1"/>
</dbReference>
<evidence type="ECO:0000256" key="1">
    <source>
        <dbReference type="SAM" id="MobiDB-lite"/>
    </source>
</evidence>
<feature type="compositionally biased region" description="Basic and acidic residues" evidence="1">
    <location>
        <begin position="230"/>
        <end position="264"/>
    </location>
</feature>
<feature type="domain" description="HAM1-like N-terminal" evidence="3">
    <location>
        <begin position="65"/>
        <end position="233"/>
    </location>
</feature>
<dbReference type="OMA" id="INKKTGW"/>
<sequence>MSSEREPLLPTHTRQARQSVEQLGSQVARDAKATARSYGVDPDNLGEQVRQVAPSRQTLARVSQMIGALKAGKLPSQKQLNQFIEAVMSSAVLDERSVSGSSKLSQQGATVIQDIKGILACIERIGESKNGDDKIQKFIYHTSQASINVTDEGDVSVKLPSASSVGADGRLLDQAKKDANKALGEVKQIGQLLLTSKAFRDLLADVQFLLRDLTADAAATAAQKAGGAESKLRPSEEERKKRGDAVEIRAPSKKDLESAKDQAKRGAQQAQQDIKQSANDAAKWLEEQTPDDVKDAFLERIKHIVDSVERDPDFKSALNGLYAIANKWADIVQDVAEKAKEQTDIDVDSPEAEANEDLREAFEQLKQILETFAGRSLEPVQESISGLLEHAKQIYEDEASKESKELREFIDDVKAFIDRALNEDGFVQTNRSNRMASDLYDRAQRLFNATGKQANKQLSKLRDDFDETLDEMSTFVKGLEEDAELRELAQRFEKLGSDVNFIDFERLTVNGPVQGLINLLSDLRNQAGGLVRDTVEVLIPRLISEIQSIPLPRIEFVSREADVVIDDLSLTASTASFVPDRVRIINRNDLTLDQRRSSFGSTLDAYLYLEIEGLRVKAADVAYYINKKTGWVGWEDYGFLDLDLGGRNGTRFVVKLENADDNDDESFYKVKRVSVDMSSFKVKVRQTKHWLLNFFLMPFVRPVLRRVFQQLLEEQIKGWLQNQDRSLWAAQQRAKVINSYSKHAIKDGQGISTKAYLKAIFAPETDAFEPYGRKTQPPKTQVGLAEGFRVQSVNDEFKLAIGASYSKQLLPGRGGPFRYARDKMAEYQQIEETIRRGVREIQEGAHELRQGASDAVDQVRHGVKGLEGEARGKGAKVKQEVDKLSSEANKQERKERRDNGWKSDVFTWSNDDVDL</sequence>
<protein>
    <submittedName>
        <fullName evidence="4">Uncharacterized protein</fullName>
    </submittedName>
</protein>
<dbReference type="OrthoDB" id="5407957at2759"/>
<dbReference type="InterPro" id="IPR045967">
    <property type="entry name" value="HAM1-like_N"/>
</dbReference>
<dbReference type="GeneID" id="23562557"/>
<reference evidence="4 5" key="1">
    <citation type="journal article" date="2006" name="Nature">
        <title>Insights from the genome of the biotrophic fungal plant pathogen Ustilago maydis.</title>
        <authorList>
            <person name="Kamper J."/>
            <person name="Kahmann R."/>
            <person name="Bolker M."/>
            <person name="Ma L.J."/>
            <person name="Brefort T."/>
            <person name="Saville B.J."/>
            <person name="Banuett F."/>
            <person name="Kronstad J.W."/>
            <person name="Gold S.E."/>
            <person name="Muller O."/>
            <person name="Perlin M.H."/>
            <person name="Wosten H.A."/>
            <person name="de Vries R."/>
            <person name="Ruiz-Herrera J."/>
            <person name="Reynaga-Pena C.G."/>
            <person name="Snetselaar K."/>
            <person name="McCann M."/>
            <person name="Perez-Martin J."/>
            <person name="Feldbrugge M."/>
            <person name="Basse C.W."/>
            <person name="Steinberg G."/>
            <person name="Ibeas J.I."/>
            <person name="Holloman W."/>
            <person name="Guzman P."/>
            <person name="Farman M."/>
            <person name="Stajich J.E."/>
            <person name="Sentandreu R."/>
            <person name="Gonzalez-Prieto J.M."/>
            <person name="Kennell J.C."/>
            <person name="Molina L."/>
            <person name="Schirawski J."/>
            <person name="Mendoza-Mendoza A."/>
            <person name="Greilinger D."/>
            <person name="Munch K."/>
            <person name="Rossel N."/>
            <person name="Scherer M."/>
            <person name="Vranes M."/>
            <person name="Ladendorf O."/>
            <person name="Vincon V."/>
            <person name="Fuchs U."/>
            <person name="Sandrock B."/>
            <person name="Meng S."/>
            <person name="Ho E.C."/>
            <person name="Cahill M.J."/>
            <person name="Boyce K.J."/>
            <person name="Klose J."/>
            <person name="Klosterman S.J."/>
            <person name="Deelstra H.J."/>
            <person name="Ortiz-Castellanos L."/>
            <person name="Li W."/>
            <person name="Sanchez-Alonso P."/>
            <person name="Schreier P.H."/>
            <person name="Hauser-Hahn I."/>
            <person name="Vaupel M."/>
            <person name="Koopmann E."/>
            <person name="Friedrich G."/>
            <person name="Voss H."/>
            <person name="Schluter T."/>
            <person name="Margolis J."/>
            <person name="Platt D."/>
            <person name="Swimmer C."/>
            <person name="Gnirke A."/>
            <person name="Chen F."/>
            <person name="Vysotskaia V."/>
            <person name="Mannhaupt G."/>
            <person name="Guldener U."/>
            <person name="Munsterkotter M."/>
            <person name="Haase D."/>
            <person name="Oesterheld M."/>
            <person name="Mewes H.W."/>
            <person name="Mauceli E.W."/>
            <person name="DeCaprio D."/>
            <person name="Wade C.M."/>
            <person name="Butler J."/>
            <person name="Young S."/>
            <person name="Jaffe D.B."/>
            <person name="Calvo S."/>
            <person name="Nusbaum C."/>
            <person name="Galagan J."/>
            <person name="Birren B.W."/>
        </authorList>
    </citation>
    <scope>NUCLEOTIDE SEQUENCE [LARGE SCALE GENOMIC DNA]</scope>
    <source>
        <strain evidence="5">DSM 14603 / FGSC 9021 / UM521</strain>
    </source>
</reference>